<keyword evidence="3" id="KW-1185">Reference proteome</keyword>
<protein>
    <submittedName>
        <fullName evidence="2">Uncharacterized protein</fullName>
    </submittedName>
</protein>
<evidence type="ECO:0000313" key="3">
    <source>
        <dbReference type="Proteomes" id="UP001238163"/>
    </source>
</evidence>
<organism evidence="2 3">
    <name type="scientific">Oligosphaera ethanolica</name>
    <dbReference type="NCBI Taxonomy" id="760260"/>
    <lineage>
        <taxon>Bacteria</taxon>
        <taxon>Pseudomonadati</taxon>
        <taxon>Lentisphaerota</taxon>
        <taxon>Oligosphaeria</taxon>
        <taxon>Oligosphaerales</taxon>
        <taxon>Oligosphaeraceae</taxon>
        <taxon>Oligosphaera</taxon>
    </lineage>
</organism>
<dbReference type="Proteomes" id="UP001238163">
    <property type="component" value="Unassembled WGS sequence"/>
</dbReference>
<evidence type="ECO:0000313" key="2">
    <source>
        <dbReference type="EMBL" id="MDQ0288105.1"/>
    </source>
</evidence>
<feature type="region of interest" description="Disordered" evidence="1">
    <location>
        <begin position="16"/>
        <end position="47"/>
    </location>
</feature>
<evidence type="ECO:0000256" key="1">
    <source>
        <dbReference type="SAM" id="MobiDB-lite"/>
    </source>
</evidence>
<name>A0AAE3VCR5_9BACT</name>
<dbReference type="EMBL" id="JAUSVL010000001">
    <property type="protein sequence ID" value="MDQ0288105.1"/>
    <property type="molecule type" value="Genomic_DNA"/>
</dbReference>
<gene>
    <name evidence="2" type="ORF">J3R75_000212</name>
</gene>
<proteinExistence type="predicted"/>
<comment type="caution">
    <text evidence="2">The sequence shown here is derived from an EMBL/GenBank/DDBJ whole genome shotgun (WGS) entry which is preliminary data.</text>
</comment>
<dbReference type="AlphaFoldDB" id="A0AAE3VCR5"/>
<reference evidence="2" key="1">
    <citation type="submission" date="2023-07" db="EMBL/GenBank/DDBJ databases">
        <title>Genomic Encyclopedia of Type Strains, Phase IV (KMG-IV): sequencing the most valuable type-strain genomes for metagenomic binning, comparative biology and taxonomic classification.</title>
        <authorList>
            <person name="Goeker M."/>
        </authorList>
    </citation>
    <scope>NUCLEOTIDE SEQUENCE</scope>
    <source>
        <strain evidence="2">DSM 24202</strain>
    </source>
</reference>
<accession>A0AAE3VCR5</accession>
<dbReference type="RefSeq" id="WP_307259292.1">
    <property type="nucleotide sequence ID" value="NZ_JAUSVL010000001.1"/>
</dbReference>
<sequence length="123" mass="13803">MEFCLSMAKKSLKEIDDSAPDTLTSRKVKRKAAKAKEQRQQDGGDDTMSRVALLCQEMCWRDAVLLCRKAHAQAMADGKEDTAMSLSMALQKIERSLRRQMAASYIAAAKDMLQKEYLLDVGQ</sequence>